<feature type="coiled-coil region" evidence="6">
    <location>
        <begin position="439"/>
        <end position="466"/>
    </location>
</feature>
<evidence type="ECO:0000256" key="6">
    <source>
        <dbReference type="SAM" id="Coils"/>
    </source>
</evidence>
<sequence>MGFKKLVNDIKVEKRRKLIAIYCRVSTEEQSENGYSIDEQERLLEEWCKKMGYVIYKCYSDRGISGKNIKDRPALKELLSDAKAGKFDMVISWKINRVSRKLEDVLKIVNLLEKNNITFKSYSEPFETDTPAGRMQFQMMALIGEFERGTIAQNVKMGMIAKAKSGNWCGGRVLGYDLVPNNSPEEEKKGKNKLEINEKEAEIVRFIFNEYSKGKGYKAITNKMNKLGYKTKKGNNFSVGSIRDILTNPVYIGEIRYNVRQNWSEKRRRNINPNPIRVKGKHEAIIDRELWDKVQLILESKKGKPSRIYDGEYPLTGILRCPKCGAGMVISRTTNTLADGTRKRIAYYCCGNWKNKGTSVCNSNTIRVDKANEYVFKKIEELVSNEAMIKAVVKNINKERKDKVKPAKRLLGDIDKELEKLDKRKRKIFEAYEDDILTKEEFQTRKDELNEKIRILEEEKKPLLNTISEDISEEIPYEFIKDILMNFSKILNSSVSREQQKKLLHMIISEITMNESREIDSIKLNINDKLVEYLVKEGGVPIKGIPSSFMLRNVGIRILNLDIVI</sequence>
<dbReference type="InterPro" id="IPR006119">
    <property type="entry name" value="Resolv_N"/>
</dbReference>
<dbReference type="InterPro" id="IPR050639">
    <property type="entry name" value="SSR_resolvase"/>
</dbReference>
<dbReference type="Pfam" id="PF00239">
    <property type="entry name" value="Resolvase"/>
    <property type="match status" value="1"/>
</dbReference>
<evidence type="ECO:0000259" key="7">
    <source>
        <dbReference type="PROSITE" id="PS51736"/>
    </source>
</evidence>
<keyword evidence="3" id="KW-0233">DNA recombination</keyword>
<proteinExistence type="predicted"/>
<dbReference type="Proteomes" id="UP000273641">
    <property type="component" value="Unassembled WGS sequence"/>
</dbReference>
<feature type="domain" description="Resolvase/invertase-type recombinase catalytic" evidence="7">
    <location>
        <begin position="18"/>
        <end position="166"/>
    </location>
</feature>
<evidence type="ECO:0000313" key="9">
    <source>
        <dbReference type="EMBL" id="RQN22790.1"/>
    </source>
</evidence>
<dbReference type="SUPFAM" id="SSF53041">
    <property type="entry name" value="Resolvase-like"/>
    <property type="match status" value="1"/>
</dbReference>
<evidence type="ECO:0000256" key="2">
    <source>
        <dbReference type="ARBA" id="ARBA00023125"/>
    </source>
</evidence>
<protein>
    <submittedName>
        <fullName evidence="9">Recombinase family protein</fullName>
    </submittedName>
</protein>
<dbReference type="Pfam" id="PF07508">
    <property type="entry name" value="Recombinase"/>
    <property type="match status" value="1"/>
</dbReference>
<organism evidence="9 10">
    <name type="scientific">Clostridium perfringens</name>
    <dbReference type="NCBI Taxonomy" id="1502"/>
    <lineage>
        <taxon>Bacteria</taxon>
        <taxon>Bacillati</taxon>
        <taxon>Bacillota</taxon>
        <taxon>Clostridia</taxon>
        <taxon>Eubacteriales</taxon>
        <taxon>Clostridiaceae</taxon>
        <taxon>Clostridium</taxon>
    </lineage>
</organism>
<evidence type="ECO:0000256" key="1">
    <source>
        <dbReference type="ARBA" id="ARBA00022908"/>
    </source>
</evidence>
<dbReference type="RefSeq" id="WP_124231088.1">
    <property type="nucleotide sequence ID" value="NZ_CATNZC010000003.1"/>
</dbReference>
<dbReference type="InterPro" id="IPR036162">
    <property type="entry name" value="Resolvase-like_N_sf"/>
</dbReference>
<feature type="active site" description="O-(5'-phospho-DNA)-serine intermediate" evidence="4 5">
    <location>
        <position position="26"/>
    </location>
</feature>
<keyword evidence="1" id="KW-0229">DNA integration</keyword>
<dbReference type="Pfam" id="PF13408">
    <property type="entry name" value="Zn_ribbon_recom"/>
    <property type="match status" value="1"/>
</dbReference>
<reference evidence="9 10" key="1">
    <citation type="submission" date="2018-11" db="EMBL/GenBank/DDBJ databases">
        <title>Draft genome sequences of potential pathogenic Clostridium perfringens from environmental surface water in the North West Province, South Africa.</title>
        <authorList>
            <person name="Fourie J.C.J."/>
            <person name="Sanko T.J."/>
            <person name="Bezuidenhout C."/>
            <person name="Mienie C."/>
            <person name="Adeleke R."/>
        </authorList>
    </citation>
    <scope>NUCLEOTIDE SEQUENCE [LARGE SCALE GENOMIC DNA]</scope>
    <source>
        <strain evidence="9 10">SC4-C13</strain>
    </source>
</reference>
<dbReference type="PANTHER" id="PTHR30461:SF23">
    <property type="entry name" value="DNA RECOMBINASE-RELATED"/>
    <property type="match status" value="1"/>
</dbReference>
<dbReference type="CDD" id="cd00338">
    <property type="entry name" value="Ser_Recombinase"/>
    <property type="match status" value="1"/>
</dbReference>
<name>A0AAE8FR21_CLOPF</name>
<dbReference type="InterPro" id="IPR011109">
    <property type="entry name" value="DNA_bind_recombinase_dom"/>
</dbReference>
<dbReference type="InterPro" id="IPR038109">
    <property type="entry name" value="DNA_bind_recomb_sf"/>
</dbReference>
<dbReference type="AlphaFoldDB" id="A0AAE8FR21"/>
<dbReference type="GO" id="GO:0000150">
    <property type="term" value="F:DNA strand exchange activity"/>
    <property type="evidence" value="ECO:0007669"/>
    <property type="project" value="InterPro"/>
</dbReference>
<accession>A0AAE8FR21</accession>
<dbReference type="GO" id="GO:0003677">
    <property type="term" value="F:DNA binding"/>
    <property type="evidence" value="ECO:0007669"/>
    <property type="project" value="UniProtKB-KW"/>
</dbReference>
<feature type="domain" description="Recombinase" evidence="8">
    <location>
        <begin position="173"/>
        <end position="304"/>
    </location>
</feature>
<keyword evidence="6" id="KW-0175">Coiled coil</keyword>
<dbReference type="SMART" id="SM00857">
    <property type="entry name" value="Resolvase"/>
    <property type="match status" value="1"/>
</dbReference>
<evidence type="ECO:0000256" key="4">
    <source>
        <dbReference type="PIRSR" id="PIRSR606118-50"/>
    </source>
</evidence>
<dbReference type="EMBL" id="RQNR01000017">
    <property type="protein sequence ID" value="RQN22790.1"/>
    <property type="molecule type" value="Genomic_DNA"/>
</dbReference>
<gene>
    <name evidence="9" type="ORF">EHZ11_15220</name>
</gene>
<dbReference type="Gene3D" id="3.90.1750.20">
    <property type="entry name" value="Putative Large Serine Recombinase, Chain B, Domain 2"/>
    <property type="match status" value="1"/>
</dbReference>
<evidence type="ECO:0000259" key="8">
    <source>
        <dbReference type="PROSITE" id="PS51737"/>
    </source>
</evidence>
<evidence type="ECO:0000313" key="10">
    <source>
        <dbReference type="Proteomes" id="UP000273641"/>
    </source>
</evidence>
<dbReference type="InterPro" id="IPR006118">
    <property type="entry name" value="Recombinase_CS"/>
</dbReference>
<dbReference type="PANTHER" id="PTHR30461">
    <property type="entry name" value="DNA-INVERTASE FROM LAMBDOID PROPHAGE"/>
    <property type="match status" value="1"/>
</dbReference>
<dbReference type="PROSITE" id="PS51737">
    <property type="entry name" value="RECOMBINASE_DNA_BIND"/>
    <property type="match status" value="1"/>
</dbReference>
<evidence type="ECO:0000256" key="5">
    <source>
        <dbReference type="PROSITE-ProRule" id="PRU10137"/>
    </source>
</evidence>
<dbReference type="Gene3D" id="3.40.50.1390">
    <property type="entry name" value="Resolvase, N-terminal catalytic domain"/>
    <property type="match status" value="1"/>
</dbReference>
<dbReference type="GO" id="GO:0015074">
    <property type="term" value="P:DNA integration"/>
    <property type="evidence" value="ECO:0007669"/>
    <property type="project" value="UniProtKB-KW"/>
</dbReference>
<dbReference type="InterPro" id="IPR025827">
    <property type="entry name" value="Zn_ribbon_recom_dom"/>
</dbReference>
<comment type="caution">
    <text evidence="9">The sequence shown here is derived from an EMBL/GenBank/DDBJ whole genome shotgun (WGS) entry which is preliminary data.</text>
</comment>
<keyword evidence="2" id="KW-0238">DNA-binding</keyword>
<evidence type="ECO:0000256" key="3">
    <source>
        <dbReference type="ARBA" id="ARBA00023172"/>
    </source>
</evidence>
<dbReference type="PROSITE" id="PS00397">
    <property type="entry name" value="RECOMBINASES_1"/>
    <property type="match status" value="1"/>
</dbReference>
<dbReference type="PROSITE" id="PS51736">
    <property type="entry name" value="RECOMBINASES_3"/>
    <property type="match status" value="1"/>
</dbReference>